<feature type="compositionally biased region" description="Low complexity" evidence="1">
    <location>
        <begin position="210"/>
        <end position="219"/>
    </location>
</feature>
<feature type="compositionally biased region" description="Basic and acidic residues" evidence="1">
    <location>
        <begin position="157"/>
        <end position="172"/>
    </location>
</feature>
<protein>
    <recommendedName>
        <fullName evidence="2">NB-ARC domain-containing protein</fullName>
    </recommendedName>
</protein>
<dbReference type="PANTHER" id="PTHR35205">
    <property type="entry name" value="NB-ARC AND TPR DOMAIN PROTEIN"/>
    <property type="match status" value="1"/>
</dbReference>
<keyword evidence="4" id="KW-1185">Reference proteome</keyword>
<sequence>MACGGAAAERAAAARGKRSGRHPRRRAGRRAGFRRGRAARAALRRDARRDGPRAHARPRSSGGRGTGVRGRGDPSPRAAARGQSPWSAYGRGDCLFCPLSRPWPDRTRPPPGSLRHASTATNSTHGGHSLRRTQSVRRWGRAHRPAREQQRPPGRGCPDRRIYVTRPHDHPDPGSALRRCGGDRCHCPTEAGRPHRRRGDRLRGGRARAEALTVRPTTRLRPRFPASGEPSQSGDGAEPTAPPDTGSEDYEEGVEVVSGLQSTQAGSRGDALQKPPPVWGNVPPRNRAFTGRVQLLEDLHRRLQEGTTAVLPEALQGMGGVGKSQLAVEYVYRHLHEYQVVWWIPAEQPQQIRQFLVQLAGRLNLKVGSGEANTAVPAVIEALRIGEPFKNWLLIFDNAEDPESVREFFPTNGPGRILVTSRNSQWTSSARPLEVDVFTREESRWAIASPWWGSCTSDPL</sequence>
<dbReference type="PANTHER" id="PTHR35205:SF1">
    <property type="entry name" value="ZU5 DOMAIN-CONTAINING PROTEIN"/>
    <property type="match status" value="1"/>
</dbReference>
<feature type="compositionally biased region" description="Basic residues" evidence="1">
    <location>
        <begin position="15"/>
        <end position="38"/>
    </location>
</feature>
<gene>
    <name evidence="3" type="ORF">EOT10_40605</name>
</gene>
<feature type="compositionally biased region" description="Basic and acidic residues" evidence="1">
    <location>
        <begin position="43"/>
        <end position="53"/>
    </location>
</feature>
<dbReference type="Gene3D" id="3.40.50.300">
    <property type="entry name" value="P-loop containing nucleotide triphosphate hydrolases"/>
    <property type="match status" value="1"/>
</dbReference>
<evidence type="ECO:0000259" key="2">
    <source>
        <dbReference type="Pfam" id="PF00931"/>
    </source>
</evidence>
<evidence type="ECO:0000256" key="1">
    <source>
        <dbReference type="SAM" id="MobiDB-lite"/>
    </source>
</evidence>
<dbReference type="AlphaFoldDB" id="A0A437NX61"/>
<accession>A0A437NX61</accession>
<feature type="compositionally biased region" description="Basic residues" evidence="1">
    <location>
        <begin position="128"/>
        <end position="144"/>
    </location>
</feature>
<dbReference type="Proteomes" id="UP000283128">
    <property type="component" value="Unassembled WGS sequence"/>
</dbReference>
<evidence type="ECO:0000313" key="4">
    <source>
        <dbReference type="Proteomes" id="UP000283128"/>
    </source>
</evidence>
<name>A0A437NX61_9ACTN</name>
<dbReference type="Pfam" id="PF00931">
    <property type="entry name" value="NB-ARC"/>
    <property type="match status" value="1"/>
</dbReference>
<feature type="compositionally biased region" description="Polar residues" evidence="1">
    <location>
        <begin position="116"/>
        <end position="126"/>
    </location>
</feature>
<evidence type="ECO:0000313" key="3">
    <source>
        <dbReference type="EMBL" id="RVU14596.1"/>
    </source>
</evidence>
<dbReference type="InterPro" id="IPR002182">
    <property type="entry name" value="NB-ARC"/>
</dbReference>
<dbReference type="OrthoDB" id="580767at2"/>
<dbReference type="InterPro" id="IPR027417">
    <property type="entry name" value="P-loop_NTPase"/>
</dbReference>
<dbReference type="SUPFAM" id="SSF52540">
    <property type="entry name" value="P-loop containing nucleoside triphosphate hydrolases"/>
    <property type="match status" value="1"/>
</dbReference>
<feature type="domain" description="NB-ARC" evidence="2">
    <location>
        <begin position="297"/>
        <end position="443"/>
    </location>
</feature>
<feature type="compositionally biased region" description="Low complexity" evidence="1">
    <location>
        <begin position="1"/>
        <end position="14"/>
    </location>
</feature>
<comment type="caution">
    <text evidence="3">The sequence shown here is derived from an EMBL/GenBank/DDBJ whole genome shotgun (WGS) entry which is preliminary data.</text>
</comment>
<reference evidence="3 4" key="1">
    <citation type="submission" date="2019-01" db="EMBL/GenBank/DDBJ databases">
        <title>Genome sequences of Streptomyces and Rhizobium isolates collected from root and soil.</title>
        <authorList>
            <person name="Chhettri S."/>
            <person name="Sevigny J.L."/>
            <person name="Sen A."/>
            <person name="Ennis N."/>
            <person name="Tisa L."/>
        </authorList>
    </citation>
    <scope>NUCLEOTIDE SEQUENCE [LARGE SCALE GENOMIC DNA]</scope>
    <source>
        <strain evidence="3 4">San01</strain>
    </source>
</reference>
<organism evidence="3 4">
    <name type="scientific">Streptomyces antnestii</name>
    <dbReference type="NCBI Taxonomy" id="2494256"/>
    <lineage>
        <taxon>Bacteria</taxon>
        <taxon>Bacillati</taxon>
        <taxon>Actinomycetota</taxon>
        <taxon>Actinomycetes</taxon>
        <taxon>Kitasatosporales</taxon>
        <taxon>Streptomycetaceae</taxon>
        <taxon>Streptomyces</taxon>
    </lineage>
</organism>
<dbReference type="EMBL" id="RZYA01000042">
    <property type="protein sequence ID" value="RVU14596.1"/>
    <property type="molecule type" value="Genomic_DNA"/>
</dbReference>
<proteinExistence type="predicted"/>
<dbReference type="GO" id="GO:0043531">
    <property type="term" value="F:ADP binding"/>
    <property type="evidence" value="ECO:0007669"/>
    <property type="project" value="InterPro"/>
</dbReference>
<feature type="region of interest" description="Disordered" evidence="1">
    <location>
        <begin position="1"/>
        <end position="285"/>
    </location>
</feature>